<comment type="caution">
    <text evidence="1">The sequence shown here is derived from an EMBL/GenBank/DDBJ whole genome shotgun (WGS) entry which is preliminary data.</text>
</comment>
<reference evidence="1 2" key="1">
    <citation type="submission" date="2023-04" db="EMBL/GenBank/DDBJ databases">
        <title>A long-awaited taxogenomic arrangement of the family Halomonadaceae.</title>
        <authorList>
            <person name="De La Haba R."/>
            <person name="Chuvochina M."/>
            <person name="Wittouck S."/>
            <person name="Arahal D.R."/>
            <person name="Sanchez-Porro C."/>
            <person name="Hugenholtz P."/>
            <person name="Ventosa A."/>
        </authorList>
    </citation>
    <scope>NUCLEOTIDE SEQUENCE [LARGE SCALE GENOMIC DNA]</scope>
    <source>
        <strain evidence="1 2">DSM 22428</strain>
    </source>
</reference>
<keyword evidence="2" id="KW-1185">Reference proteome</keyword>
<protein>
    <submittedName>
        <fullName evidence="1">Uncharacterized protein</fullName>
    </submittedName>
</protein>
<gene>
    <name evidence="1" type="ORF">QC825_05960</name>
</gene>
<name>A0ABU1GUF1_9GAMM</name>
<accession>A0ABU1GUF1</accession>
<dbReference type="Proteomes" id="UP001269375">
    <property type="component" value="Unassembled WGS sequence"/>
</dbReference>
<proteinExistence type="predicted"/>
<organism evidence="1 2">
    <name type="scientific">Larsenimonas suaedae</name>
    <dbReference type="NCBI Taxonomy" id="1851019"/>
    <lineage>
        <taxon>Bacteria</taxon>
        <taxon>Pseudomonadati</taxon>
        <taxon>Pseudomonadota</taxon>
        <taxon>Gammaproteobacteria</taxon>
        <taxon>Oceanospirillales</taxon>
        <taxon>Halomonadaceae</taxon>
        <taxon>Larsenimonas</taxon>
    </lineage>
</organism>
<dbReference type="RefSeq" id="WP_251589385.1">
    <property type="nucleotide sequence ID" value="NZ_JAMLJI010000001.1"/>
</dbReference>
<dbReference type="EMBL" id="JARWAO010000003">
    <property type="protein sequence ID" value="MDR5895614.1"/>
    <property type="molecule type" value="Genomic_DNA"/>
</dbReference>
<sequence>MADLPGFIAIEVGDEDLPVAIAWTLPDGQLKHTLIQPDPDWLQRSDASLGDYTEDELNMMGVSPIDVLRELEEDHYNETLYSNGLVDDEQALSWLFDEYGMDPFIQLAPADSLYEHLTLGEWHRQRNDLFNELGLEPFKPEDELQVMLTLHMRAQSEAEDQA</sequence>
<evidence type="ECO:0000313" key="1">
    <source>
        <dbReference type="EMBL" id="MDR5895614.1"/>
    </source>
</evidence>
<evidence type="ECO:0000313" key="2">
    <source>
        <dbReference type="Proteomes" id="UP001269375"/>
    </source>
</evidence>